<dbReference type="InterPro" id="IPR038717">
    <property type="entry name" value="Tc1-like_DDE_dom"/>
</dbReference>
<sequence>MADVNGLYQAAPVLAARGERIMSTDELTGVQALERKHPGLPPAPGRVERREFEYVRHGTRTCIVNRDVVSGEVVAPSCGPTRTAADFLAHIRRTVATDPAATRWHFVVDNLNIHQSESLVRFVAADAGGDLDLGVKGKYGIRATQPSRAAFPRDPRHRIVFHYTPKHSSWLNQIAIWLSILTRKLLRRSSFTSVADLEATVLAFIAYYNRTMAKPFRWTAQGKALVA</sequence>
<name>A0A6J4HHP4_9BACT</name>
<protein>
    <submittedName>
        <fullName evidence="2">Transposase</fullName>
    </submittedName>
</protein>
<gene>
    <name evidence="2" type="ORF">AVDCRST_MAG63-666</name>
</gene>
<dbReference type="Pfam" id="PF13358">
    <property type="entry name" value="DDE_3"/>
    <property type="match status" value="1"/>
</dbReference>
<reference evidence="2" key="1">
    <citation type="submission" date="2020-02" db="EMBL/GenBank/DDBJ databases">
        <authorList>
            <person name="Meier V. D."/>
        </authorList>
    </citation>
    <scope>NUCLEOTIDE SEQUENCE</scope>
    <source>
        <strain evidence="2">AVDCRST_MAG63</strain>
    </source>
</reference>
<evidence type="ECO:0000313" key="2">
    <source>
        <dbReference type="EMBL" id="CAA9224735.1"/>
    </source>
</evidence>
<organism evidence="2">
    <name type="scientific">uncultured Armatimonadetes bacterium</name>
    <dbReference type="NCBI Taxonomy" id="157466"/>
    <lineage>
        <taxon>Bacteria</taxon>
        <taxon>Bacillati</taxon>
        <taxon>Armatimonadota</taxon>
        <taxon>environmental samples</taxon>
    </lineage>
</organism>
<feature type="domain" description="Tc1-like transposase DDE" evidence="1">
    <location>
        <begin position="22"/>
        <end position="197"/>
    </location>
</feature>
<dbReference type="AlphaFoldDB" id="A0A6J4HHP4"/>
<accession>A0A6J4HHP4</accession>
<dbReference type="EMBL" id="CADCTO010000089">
    <property type="protein sequence ID" value="CAA9224735.1"/>
    <property type="molecule type" value="Genomic_DNA"/>
</dbReference>
<evidence type="ECO:0000259" key="1">
    <source>
        <dbReference type="Pfam" id="PF13358"/>
    </source>
</evidence>
<proteinExistence type="predicted"/>